<dbReference type="EMBL" id="KN832096">
    <property type="protein sequence ID" value="KIN94485.1"/>
    <property type="molecule type" value="Genomic_DNA"/>
</dbReference>
<sequence>MEIGRWSLPEFQVELRMRSRRADWGGAVGYSCLNEMAAGGVYATYTLPSQNENDPSAVLIRCAYIRRFRRESGFILTCPPHTRARRRRGAYLWSPVTGQRLEPNGWQDSTCKVAVLSHSGLCCYTRLRHVQATRRPSVSFGGKQSNLFAWARALRCCCCCQSPGLDANKLSVKFPFKRPSMCCVTFTRVQPSLAQ</sequence>
<gene>
    <name evidence="1" type="ORF">M404DRAFT_381734</name>
</gene>
<organism evidence="1 2">
    <name type="scientific">Pisolithus tinctorius Marx 270</name>
    <dbReference type="NCBI Taxonomy" id="870435"/>
    <lineage>
        <taxon>Eukaryota</taxon>
        <taxon>Fungi</taxon>
        <taxon>Dikarya</taxon>
        <taxon>Basidiomycota</taxon>
        <taxon>Agaricomycotina</taxon>
        <taxon>Agaricomycetes</taxon>
        <taxon>Agaricomycetidae</taxon>
        <taxon>Boletales</taxon>
        <taxon>Sclerodermatineae</taxon>
        <taxon>Pisolithaceae</taxon>
        <taxon>Pisolithus</taxon>
    </lineage>
</organism>
<dbReference type="Proteomes" id="UP000054217">
    <property type="component" value="Unassembled WGS sequence"/>
</dbReference>
<protein>
    <submittedName>
        <fullName evidence="1">Uncharacterized protein</fullName>
    </submittedName>
</protein>
<dbReference type="HOGENOM" id="CLU_1396864_0_0_1"/>
<proteinExistence type="predicted"/>
<dbReference type="AlphaFoldDB" id="A0A0C3NFE2"/>
<reference evidence="2" key="2">
    <citation type="submission" date="2015-01" db="EMBL/GenBank/DDBJ databases">
        <title>Evolutionary Origins and Diversification of the Mycorrhizal Mutualists.</title>
        <authorList>
            <consortium name="DOE Joint Genome Institute"/>
            <consortium name="Mycorrhizal Genomics Consortium"/>
            <person name="Kohler A."/>
            <person name="Kuo A."/>
            <person name="Nagy L.G."/>
            <person name="Floudas D."/>
            <person name="Copeland A."/>
            <person name="Barry K.W."/>
            <person name="Cichocki N."/>
            <person name="Veneault-Fourrey C."/>
            <person name="LaButti K."/>
            <person name="Lindquist E.A."/>
            <person name="Lipzen A."/>
            <person name="Lundell T."/>
            <person name="Morin E."/>
            <person name="Murat C."/>
            <person name="Riley R."/>
            <person name="Ohm R."/>
            <person name="Sun H."/>
            <person name="Tunlid A."/>
            <person name="Henrissat B."/>
            <person name="Grigoriev I.V."/>
            <person name="Hibbett D.S."/>
            <person name="Martin F."/>
        </authorList>
    </citation>
    <scope>NUCLEOTIDE SEQUENCE [LARGE SCALE GENOMIC DNA]</scope>
    <source>
        <strain evidence="2">Marx 270</strain>
    </source>
</reference>
<accession>A0A0C3NFE2</accession>
<keyword evidence="2" id="KW-1185">Reference proteome</keyword>
<evidence type="ECO:0000313" key="1">
    <source>
        <dbReference type="EMBL" id="KIN94485.1"/>
    </source>
</evidence>
<name>A0A0C3NFE2_PISTI</name>
<evidence type="ECO:0000313" key="2">
    <source>
        <dbReference type="Proteomes" id="UP000054217"/>
    </source>
</evidence>
<reference evidence="1 2" key="1">
    <citation type="submission" date="2014-04" db="EMBL/GenBank/DDBJ databases">
        <authorList>
            <consortium name="DOE Joint Genome Institute"/>
            <person name="Kuo A."/>
            <person name="Kohler A."/>
            <person name="Costa M.D."/>
            <person name="Nagy L.G."/>
            <person name="Floudas D."/>
            <person name="Copeland A."/>
            <person name="Barry K.W."/>
            <person name="Cichocki N."/>
            <person name="Veneault-Fourrey C."/>
            <person name="LaButti K."/>
            <person name="Lindquist E.A."/>
            <person name="Lipzen A."/>
            <person name="Lundell T."/>
            <person name="Morin E."/>
            <person name="Murat C."/>
            <person name="Sun H."/>
            <person name="Tunlid A."/>
            <person name="Henrissat B."/>
            <person name="Grigoriev I.V."/>
            <person name="Hibbett D.S."/>
            <person name="Martin F."/>
            <person name="Nordberg H.P."/>
            <person name="Cantor M.N."/>
            <person name="Hua S.X."/>
        </authorList>
    </citation>
    <scope>NUCLEOTIDE SEQUENCE [LARGE SCALE GENOMIC DNA]</scope>
    <source>
        <strain evidence="1 2">Marx 270</strain>
    </source>
</reference>
<dbReference type="InParanoid" id="A0A0C3NFE2"/>